<gene>
    <name evidence="2" type="ORF">AWH56_015855</name>
    <name evidence="1" type="ORF">AWH56_07015</name>
</gene>
<accession>A0A1S2MAQ5</accession>
<reference evidence="2" key="2">
    <citation type="journal article" date="2017" name="Genome Announc.">
        <title>Draft Genome Sequences of Four Alkaliphilic Bacteria Belonging to the Anaerobacillus Genus.</title>
        <authorList>
            <person name="Bassil N.M."/>
            <person name="Lloyd J.R."/>
        </authorList>
    </citation>
    <scope>NUCLEOTIDE SEQUENCE [LARGE SCALE GENOMIC DNA]</scope>
    <source>
        <strain evidence="2">NB2006</strain>
    </source>
</reference>
<organism evidence="1">
    <name type="scientific">Anaerobacillus isosaccharinicus</name>
    <dbReference type="NCBI Taxonomy" id="1532552"/>
    <lineage>
        <taxon>Bacteria</taxon>
        <taxon>Bacillati</taxon>
        <taxon>Bacillota</taxon>
        <taxon>Bacilli</taxon>
        <taxon>Bacillales</taxon>
        <taxon>Bacillaceae</taxon>
        <taxon>Anaerobacillus</taxon>
    </lineage>
</organism>
<reference evidence="1" key="1">
    <citation type="submission" date="2016-10" db="EMBL/GenBank/DDBJ databases">
        <title>Draft genome sequences of four alkaliphilic bacteria belonging to the Anaerobacillus genus.</title>
        <authorList>
            <person name="Bassil N.M."/>
            <person name="Lloyd J.R."/>
        </authorList>
    </citation>
    <scope>NUCLEOTIDE SEQUENCE [LARGE SCALE GENOMIC DNA]</scope>
    <source>
        <strain evidence="1">NB2006</strain>
    </source>
</reference>
<evidence type="ECO:0000313" key="2">
    <source>
        <dbReference type="EMBL" id="QOY34200.1"/>
    </source>
</evidence>
<reference evidence="2" key="3">
    <citation type="journal article" date="2019" name="Int. J. Syst. Evol. Microbiol.">
        <title>Anaerobacillus isosaccharinicus sp. nov., an alkaliphilic bacterium which degrades isosaccharinic acid.</title>
        <authorList>
            <person name="Bassil N.M."/>
            <person name="Lloyd J.R."/>
        </authorList>
    </citation>
    <scope>NUCLEOTIDE SEQUENCE [LARGE SCALE GENOMIC DNA]</scope>
    <source>
        <strain evidence="2">NB2006</strain>
    </source>
</reference>
<protein>
    <submittedName>
        <fullName evidence="1">Uncharacterized protein</fullName>
    </submittedName>
</protein>
<sequence length="74" mass="8512">MVQENLEPQGSANAESLSYSLEEDNIVFLGNSIQNSVSPPIDEKSQYQLRVYLFYPSKENLFFLPVQEEQTRLV</sequence>
<proteinExistence type="predicted"/>
<dbReference type="AlphaFoldDB" id="A0A1S2MAQ5"/>
<name>A0A1S2MAQ5_9BACI</name>
<reference evidence="2" key="4">
    <citation type="submission" date="2020-10" db="EMBL/GenBank/DDBJ databases">
        <authorList>
            <person name="Bassil N.M."/>
            <person name="Lloyd J.R."/>
        </authorList>
    </citation>
    <scope>NUCLEOTIDE SEQUENCE</scope>
    <source>
        <strain evidence="2">NB2006</strain>
    </source>
</reference>
<evidence type="ECO:0000313" key="1">
    <source>
        <dbReference type="EMBL" id="OIJ20927.1"/>
    </source>
</evidence>
<dbReference type="EMBL" id="CP063356">
    <property type="protein sequence ID" value="QOY34200.1"/>
    <property type="molecule type" value="Genomic_DNA"/>
</dbReference>
<dbReference type="EMBL" id="LQXD01000063">
    <property type="protein sequence ID" value="OIJ20927.1"/>
    <property type="molecule type" value="Genomic_DNA"/>
</dbReference>